<dbReference type="PANTHER" id="PTHR28206:SF1">
    <property type="entry name" value="NUCLEOPORIN POM152"/>
    <property type="match status" value="1"/>
</dbReference>
<proteinExistence type="predicted"/>
<feature type="domain" description="Nucleoporin POM152 Ig-like" evidence="5">
    <location>
        <begin position="376"/>
        <end position="466"/>
    </location>
</feature>
<dbReference type="Pfam" id="PF24097">
    <property type="entry name" value="TMD_POM152"/>
    <property type="match status" value="1"/>
</dbReference>
<feature type="transmembrane region" description="Helical" evidence="2">
    <location>
        <begin position="41"/>
        <end position="58"/>
    </location>
</feature>
<feature type="domain" description="Nucleoporin POM152 Ig-like" evidence="5">
    <location>
        <begin position="675"/>
        <end position="762"/>
    </location>
</feature>
<evidence type="ECO:0000313" key="8">
    <source>
        <dbReference type="EMBL" id="ORX87479.1"/>
    </source>
</evidence>
<evidence type="ECO:0000259" key="3">
    <source>
        <dbReference type="Pfam" id="PF23664"/>
    </source>
</evidence>
<dbReference type="Pfam" id="PF23664">
    <property type="entry name" value="Ig_Pom152"/>
    <property type="match status" value="2"/>
</dbReference>
<evidence type="ECO:0000313" key="9">
    <source>
        <dbReference type="Proteomes" id="UP000193944"/>
    </source>
</evidence>
<reference evidence="8 9" key="1">
    <citation type="submission" date="2016-08" db="EMBL/GenBank/DDBJ databases">
        <title>A Parts List for Fungal Cellulosomes Revealed by Comparative Genomics.</title>
        <authorList>
            <consortium name="DOE Joint Genome Institute"/>
            <person name="Haitjema C.H."/>
            <person name="Gilmore S.P."/>
            <person name="Henske J.K."/>
            <person name="Solomon K.V."/>
            <person name="De Groot R."/>
            <person name="Kuo A."/>
            <person name="Mondo S.J."/>
            <person name="Salamov A.A."/>
            <person name="Labutti K."/>
            <person name="Zhao Z."/>
            <person name="Chiniquy J."/>
            <person name="Barry K."/>
            <person name="Brewer H.M."/>
            <person name="Purvine S.O."/>
            <person name="Wright A.T."/>
            <person name="Boxma B."/>
            <person name="Van Alen T."/>
            <person name="Hackstein J.H."/>
            <person name="Baker S.E."/>
            <person name="Grigoriev I.V."/>
            <person name="O'Malley M.A."/>
        </authorList>
    </citation>
    <scope>NUCLEOTIDE SEQUENCE [LARGE SCALE GENOMIC DNA]</scope>
    <source>
        <strain evidence="8 9">S4</strain>
    </source>
</reference>
<gene>
    <name evidence="8" type="ORF">BCR32DRAFT_215273</name>
</gene>
<reference evidence="8 9" key="2">
    <citation type="submission" date="2016-08" db="EMBL/GenBank/DDBJ databases">
        <title>Pervasive Adenine N6-methylation of Active Genes in Fungi.</title>
        <authorList>
            <consortium name="DOE Joint Genome Institute"/>
            <person name="Mondo S.J."/>
            <person name="Dannebaum R.O."/>
            <person name="Kuo R.C."/>
            <person name="Labutti K."/>
            <person name="Haridas S."/>
            <person name="Kuo A."/>
            <person name="Salamov A."/>
            <person name="Ahrendt S.R."/>
            <person name="Lipzen A."/>
            <person name="Sullivan W."/>
            <person name="Andreopoulos W.B."/>
            <person name="Clum A."/>
            <person name="Lindquist E."/>
            <person name="Daum C."/>
            <person name="Ramamoorthy G.K."/>
            <person name="Gryganskyi A."/>
            <person name="Culley D."/>
            <person name="Magnuson J.K."/>
            <person name="James T.Y."/>
            <person name="O'Malley M.A."/>
            <person name="Stajich J.E."/>
            <person name="Spatafora J.W."/>
            <person name="Visel A."/>
            <person name="Grigoriev I.V."/>
        </authorList>
    </citation>
    <scope>NUCLEOTIDE SEQUENCE [LARGE SCALE GENOMIC DNA]</scope>
    <source>
        <strain evidence="8 9">S4</strain>
    </source>
</reference>
<dbReference type="PANTHER" id="PTHR28206">
    <property type="entry name" value="NUCLEOPORIN POM152"/>
    <property type="match status" value="1"/>
</dbReference>
<dbReference type="EMBL" id="MCFG01000008">
    <property type="protein sequence ID" value="ORX87479.1"/>
    <property type="molecule type" value="Genomic_DNA"/>
</dbReference>
<dbReference type="Pfam" id="PF24527">
    <property type="entry name" value="Ig-like_Pom152_9"/>
    <property type="match status" value="1"/>
</dbReference>
<dbReference type="AlphaFoldDB" id="A0A1Y1XP01"/>
<dbReference type="OrthoDB" id="5529162at2759"/>
<feature type="compositionally biased region" description="Basic and acidic residues" evidence="1">
    <location>
        <begin position="1177"/>
        <end position="1201"/>
    </location>
</feature>
<keyword evidence="9" id="KW-1185">Reference proteome</keyword>
<dbReference type="Pfam" id="PF24312">
    <property type="entry name" value="Ig-like_POM152"/>
    <property type="match status" value="2"/>
</dbReference>
<dbReference type="GO" id="GO:0070762">
    <property type="term" value="C:nuclear pore transmembrane ring"/>
    <property type="evidence" value="ECO:0007669"/>
    <property type="project" value="TreeGrafter"/>
</dbReference>
<feature type="domain" description="Nucleoporin POM152 ninth Ig-like" evidence="7">
    <location>
        <begin position="994"/>
        <end position="1049"/>
    </location>
</feature>
<dbReference type="InterPro" id="IPR056541">
    <property type="entry name" value="Ig-like_POM152"/>
</dbReference>
<feature type="domain" description="Nucleoporin POM152 immunoglobulin-like" evidence="3">
    <location>
        <begin position="806"/>
        <end position="882"/>
    </location>
</feature>
<dbReference type="GO" id="GO:0006999">
    <property type="term" value="P:nuclear pore organization"/>
    <property type="evidence" value="ECO:0007669"/>
    <property type="project" value="TreeGrafter"/>
</dbReference>
<dbReference type="GO" id="GO:0017056">
    <property type="term" value="F:structural constituent of nuclear pore"/>
    <property type="evidence" value="ECO:0007669"/>
    <property type="project" value="InterPro"/>
</dbReference>
<evidence type="ECO:0000259" key="7">
    <source>
        <dbReference type="Pfam" id="PF24527"/>
    </source>
</evidence>
<feature type="region of interest" description="Disordered" evidence="1">
    <location>
        <begin position="1169"/>
        <end position="1201"/>
    </location>
</feature>
<keyword evidence="2" id="KW-0812">Transmembrane</keyword>
<evidence type="ECO:0008006" key="10">
    <source>
        <dbReference type="Google" id="ProtNLM"/>
    </source>
</evidence>
<feature type="domain" description="Nucleoporin POM152 immunoglobulin-like" evidence="3">
    <location>
        <begin position="475"/>
        <end position="566"/>
    </location>
</feature>
<name>A0A1Y1XP01_9FUNG</name>
<dbReference type="InterPro" id="IPR056540">
    <property type="entry name" value="TMD_POM152"/>
</dbReference>
<accession>A0A1Y1XP01</accession>
<keyword evidence="2" id="KW-0472">Membrane</keyword>
<evidence type="ECO:0000256" key="2">
    <source>
        <dbReference type="SAM" id="Phobius"/>
    </source>
</evidence>
<feature type="domain" description="Nucleoporin POM152 N-terminal transmembrane" evidence="4">
    <location>
        <begin position="2"/>
        <end position="85"/>
    </location>
</feature>
<protein>
    <recommendedName>
        <fullName evidence="10">Nucleoporin Pom152</fullName>
    </recommendedName>
</protein>
<sequence>MDAISQRKLVAAVAVGIVAKQVYDIYGYFFESNSGYSSTTLLHWCIIYICFFLSLWFFQVERLQFRFLAILVFSILSVFWNIGIFEVTKFLHGEPYSLTVLKGDKGDAPVVITQEKESIKIDHSENLGSHYIHFVPYARGVFNPNGDAFCISEYNTKIEVPLLIKGVPPYKIKYEFTNFNSNKTSIKEYEFSVTNEKINIDDKPKVRRHLLPIDTPGKVSLISVSDEIYGEGKIDIKNSKDAYIIKCPQAVLTESFVEVCVEDSYDINFLATGYGPLNVYYTKKVNNEDAILNMFQSGTADKENNYQKHTEIRDSIHLDFPIPGSYLFKIATVMDSLNNTVWYTNNKLTLNKTPGYEVSANNAQDISTLINVRPKPTAKLESKDTNLLLNQKAKVKVILEGTGPWTITYAFLENMTEVLPELIEKNKVVIDNIEQNNYIISIDKPGILKLLSVTDAYCKGEIMLPSDSLVQLIYPPEVEITKEPIYESCPDPIGMRFNVTFVGEPPFKLKYSYTNENTGESKVENIVSNQSRFIFNGTPKIPGKYTYNFLSLNDVNYSNVPVNITETSFPVHPPSDAIFLNTDKIYSCVGETVTLPIKLSGTGPWSLTYDILYGRVRTSKTISNISSFDYNLVTEKFDQSGSYSYELNSIVDANGCIKDIQHSSPVIIEVFGHTPKAYFAGETDESRRQYITLDDPNGVYLPVRLEGKPPFDLNYTLINEDKLIIDKSIWNQNALLKVYKPGVYELKGIHDKYCPGVVENPKQFEVRGILRPTIEIVEDEVTKVCENEKSCILTRNTICESEADSLAVKMTGKPPFIVKYSVTDEKGKESVYTETLSQYDSRLSLYSKAVKGKYVVKIISIADANYSKPSKINEVVHQEVKSKPRATFITNKKLFQCVGDNTSNLEIALQGETPFTVKFSYRYNGKHDTFEIKDINTNTYKFSIEDYIKDVGIYTFYIRNVQDGSGCSYEEEESNDRGAFVEVSDVAKIWSTSAPEVCVGDMLYYTLSGIGPFKVYYSLNDGEEVPVTSTDNQLKLRTGEPGVVTITRACNVMGCCSKPVGLSHVVHSWPTAKINDGYDIIEELREDEGDLGKIRVEFTGVPPFDFTYSHKILNVGIHKPSDISKLSPQDIKSEKQVSIVGINDYKYTFESSEEGLYMVSSISDKYCGHRQSYSNQSEDKTSEEKESNEKTEEKPEEEIKN</sequence>
<comment type="caution">
    <text evidence="8">The sequence shown here is derived from an EMBL/GenBank/DDBJ whole genome shotgun (WGS) entry which is preliminary data.</text>
</comment>
<feature type="transmembrane region" description="Helical" evidence="2">
    <location>
        <begin position="9"/>
        <end position="29"/>
    </location>
</feature>
<evidence type="ECO:0000259" key="4">
    <source>
        <dbReference type="Pfam" id="PF24097"/>
    </source>
</evidence>
<evidence type="ECO:0000256" key="1">
    <source>
        <dbReference type="SAM" id="MobiDB-lite"/>
    </source>
</evidence>
<dbReference type="InterPro" id="IPR056542">
    <property type="entry name" value="Ig-like_POM152_1st"/>
</dbReference>
<dbReference type="GO" id="GO:0006606">
    <property type="term" value="P:protein import into nucleus"/>
    <property type="evidence" value="ECO:0007669"/>
    <property type="project" value="TreeGrafter"/>
</dbReference>
<dbReference type="InterPro" id="IPR056544">
    <property type="entry name" value="Ig_POM152"/>
</dbReference>
<dbReference type="Pfam" id="PF24519">
    <property type="entry name" value="Ig-like_Pom152_1"/>
    <property type="match status" value="1"/>
</dbReference>
<dbReference type="STRING" id="1754192.A0A1Y1XP01"/>
<keyword evidence="2" id="KW-1133">Transmembrane helix</keyword>
<evidence type="ECO:0000259" key="5">
    <source>
        <dbReference type="Pfam" id="PF24312"/>
    </source>
</evidence>
<dbReference type="InterPro" id="IPR037701">
    <property type="entry name" value="Pom152"/>
</dbReference>
<feature type="domain" description="Nucleoporin POM152 first Ig-like" evidence="6">
    <location>
        <begin position="141"/>
        <end position="228"/>
    </location>
</feature>
<feature type="transmembrane region" description="Helical" evidence="2">
    <location>
        <begin position="65"/>
        <end position="85"/>
    </location>
</feature>
<organism evidence="8 9">
    <name type="scientific">Anaeromyces robustus</name>
    <dbReference type="NCBI Taxonomy" id="1754192"/>
    <lineage>
        <taxon>Eukaryota</taxon>
        <taxon>Fungi</taxon>
        <taxon>Fungi incertae sedis</taxon>
        <taxon>Chytridiomycota</taxon>
        <taxon>Chytridiomycota incertae sedis</taxon>
        <taxon>Neocallimastigomycetes</taxon>
        <taxon>Neocallimastigales</taxon>
        <taxon>Neocallimastigaceae</taxon>
        <taxon>Anaeromyces</taxon>
    </lineage>
</organism>
<evidence type="ECO:0000259" key="6">
    <source>
        <dbReference type="Pfam" id="PF24519"/>
    </source>
</evidence>
<dbReference type="Proteomes" id="UP000193944">
    <property type="component" value="Unassembled WGS sequence"/>
</dbReference>
<dbReference type="InterPro" id="IPR056543">
    <property type="entry name" value="Ig-like_POM152_9th"/>
</dbReference>